<dbReference type="InterPro" id="IPR036388">
    <property type="entry name" value="WH-like_DNA-bd_sf"/>
</dbReference>
<dbReference type="Proteomes" id="UP000620262">
    <property type="component" value="Unassembled WGS sequence"/>
</dbReference>
<name>A0ABR9IXX1_RHIVS</name>
<sequence length="214" mass="24101">MDTKLLLRENIYDALRTEILTCRLMPGEEIREQDLAARYEVSRQPIREALLRLQQDRLVTVQPRQGYQVNPISMKDVRDLFQFRLALEPACVAAAIESADDQTLSALDRFRSIGPEEDFIDYNRAFHDALAAASGNSRMEGAIRDVLDQADRLVRLSVSAIKGRDPQKLVSEHGDIIDAVQRRDARAARKLISAHVIDGQKRVLSALGRSAVRP</sequence>
<keyword evidence="3" id="KW-0804">Transcription</keyword>
<dbReference type="Pfam" id="PF07729">
    <property type="entry name" value="FCD"/>
    <property type="match status" value="1"/>
</dbReference>
<evidence type="ECO:0000313" key="6">
    <source>
        <dbReference type="Proteomes" id="UP000620262"/>
    </source>
</evidence>
<dbReference type="PROSITE" id="PS50949">
    <property type="entry name" value="HTH_GNTR"/>
    <property type="match status" value="1"/>
</dbReference>
<dbReference type="InterPro" id="IPR036390">
    <property type="entry name" value="WH_DNA-bd_sf"/>
</dbReference>
<dbReference type="SMART" id="SM00345">
    <property type="entry name" value="HTH_GNTR"/>
    <property type="match status" value="1"/>
</dbReference>
<dbReference type="InterPro" id="IPR008920">
    <property type="entry name" value="TF_FadR/GntR_C"/>
</dbReference>
<evidence type="ECO:0000256" key="2">
    <source>
        <dbReference type="ARBA" id="ARBA00023125"/>
    </source>
</evidence>
<protein>
    <submittedName>
        <fullName evidence="5">DNA-binding GntR family transcriptional regulator</fullName>
    </submittedName>
</protein>
<evidence type="ECO:0000259" key="4">
    <source>
        <dbReference type="PROSITE" id="PS50949"/>
    </source>
</evidence>
<dbReference type="GO" id="GO:0003677">
    <property type="term" value="F:DNA binding"/>
    <property type="evidence" value="ECO:0007669"/>
    <property type="project" value="UniProtKB-KW"/>
</dbReference>
<organism evidence="5 6">
    <name type="scientific">Rhizobium viscosum</name>
    <name type="common">Arthrobacter viscosus</name>
    <dbReference type="NCBI Taxonomy" id="1673"/>
    <lineage>
        <taxon>Bacteria</taxon>
        <taxon>Pseudomonadati</taxon>
        <taxon>Pseudomonadota</taxon>
        <taxon>Alphaproteobacteria</taxon>
        <taxon>Hyphomicrobiales</taxon>
        <taxon>Rhizobiaceae</taxon>
        <taxon>Rhizobium/Agrobacterium group</taxon>
        <taxon>Rhizobium</taxon>
    </lineage>
</organism>
<dbReference type="Gene3D" id="1.10.10.10">
    <property type="entry name" value="Winged helix-like DNA-binding domain superfamily/Winged helix DNA-binding domain"/>
    <property type="match status" value="1"/>
</dbReference>
<keyword evidence="1" id="KW-0805">Transcription regulation</keyword>
<comment type="caution">
    <text evidence="5">The sequence shown here is derived from an EMBL/GenBank/DDBJ whole genome shotgun (WGS) entry which is preliminary data.</text>
</comment>
<dbReference type="InterPro" id="IPR000524">
    <property type="entry name" value="Tscrpt_reg_HTH_GntR"/>
</dbReference>
<evidence type="ECO:0000313" key="5">
    <source>
        <dbReference type="EMBL" id="MBE1508065.1"/>
    </source>
</evidence>
<feature type="domain" description="HTH gntR-type" evidence="4">
    <location>
        <begin position="5"/>
        <end position="72"/>
    </location>
</feature>
<dbReference type="SUPFAM" id="SSF46785">
    <property type="entry name" value="Winged helix' DNA-binding domain"/>
    <property type="match status" value="1"/>
</dbReference>
<proteinExistence type="predicted"/>
<dbReference type="SUPFAM" id="SSF48008">
    <property type="entry name" value="GntR ligand-binding domain-like"/>
    <property type="match status" value="1"/>
</dbReference>
<dbReference type="Pfam" id="PF00392">
    <property type="entry name" value="GntR"/>
    <property type="match status" value="1"/>
</dbReference>
<reference evidence="5 6" key="1">
    <citation type="submission" date="2020-10" db="EMBL/GenBank/DDBJ databases">
        <title>Sequencing the genomes of 1000 actinobacteria strains.</title>
        <authorList>
            <person name="Klenk H.-P."/>
        </authorList>
    </citation>
    <scope>NUCLEOTIDE SEQUENCE [LARGE SCALE GENOMIC DNA]</scope>
    <source>
        <strain evidence="5 6">DSM 7307</strain>
    </source>
</reference>
<accession>A0ABR9IXX1</accession>
<dbReference type="SMART" id="SM00895">
    <property type="entry name" value="FCD"/>
    <property type="match status" value="1"/>
</dbReference>
<evidence type="ECO:0000256" key="1">
    <source>
        <dbReference type="ARBA" id="ARBA00023015"/>
    </source>
</evidence>
<dbReference type="RefSeq" id="WP_312872388.1">
    <property type="nucleotide sequence ID" value="NZ_BAAAVL010000002.1"/>
</dbReference>
<keyword evidence="2 5" id="KW-0238">DNA-binding</keyword>
<evidence type="ECO:0000256" key="3">
    <source>
        <dbReference type="ARBA" id="ARBA00023163"/>
    </source>
</evidence>
<dbReference type="CDD" id="cd07377">
    <property type="entry name" value="WHTH_GntR"/>
    <property type="match status" value="1"/>
</dbReference>
<dbReference type="Gene3D" id="1.20.120.530">
    <property type="entry name" value="GntR ligand-binding domain-like"/>
    <property type="match status" value="1"/>
</dbReference>
<dbReference type="InterPro" id="IPR011711">
    <property type="entry name" value="GntR_C"/>
</dbReference>
<gene>
    <name evidence="5" type="ORF">H4W29_005310</name>
</gene>
<dbReference type="PANTHER" id="PTHR43537">
    <property type="entry name" value="TRANSCRIPTIONAL REGULATOR, GNTR FAMILY"/>
    <property type="match status" value="1"/>
</dbReference>
<keyword evidence="6" id="KW-1185">Reference proteome</keyword>
<dbReference type="EMBL" id="JADBEC010000002">
    <property type="protein sequence ID" value="MBE1508065.1"/>
    <property type="molecule type" value="Genomic_DNA"/>
</dbReference>
<dbReference type="PANTHER" id="PTHR43537:SF45">
    <property type="entry name" value="GNTR FAMILY REGULATORY PROTEIN"/>
    <property type="match status" value="1"/>
</dbReference>